<dbReference type="SUPFAM" id="SSF53187">
    <property type="entry name" value="Zn-dependent exopeptidases"/>
    <property type="match status" value="1"/>
</dbReference>
<sequence>MKRLIMTFNLGKSSLRLRQLLVTARTFALLSLGSMILVLVVGIGVIIHEKTASSPISSMRGFTSSVSSGLFSDMLAMEMPGNGEENKKWSITGRQVSTFLLRMLTDINPADPLSLLASEYPGLGGESSVILRSGSGTGNGATSEDHDIVPPEGDEDPGSLIGDSDRPDHPAGDLTEDGGSNGKADDTADDSSNDSADKPSDEPADNSSTDDTPAVPDKGTTETDTGKTPTTDEPAKPTTGGRNVIFIYSSHNRESWFPEVTSKKLAESPTKNVTLLGKRLASQLKAGGIGTLQSSTDYSTTVKNYNWLLSYKYSKQTVVSAMAKDKNLSYFFDIHRDSLGRKNTTVTIDGVTYAQVFLVIGLANPHWEQNEALANKIHEELEKKYPGLSRGVLGKTKASGNGEYNQSLSPHSVLIEVGGVDNTLKESYRTIDVLAKVISDIYWDAEKVSTSK</sequence>
<dbReference type="Pfam" id="PF07454">
    <property type="entry name" value="SpoIIP"/>
    <property type="match status" value="1"/>
</dbReference>
<organism evidence="3 4">
    <name type="scientific">Paenibacillus taihuensis</name>
    <dbReference type="NCBI Taxonomy" id="1156355"/>
    <lineage>
        <taxon>Bacteria</taxon>
        <taxon>Bacillati</taxon>
        <taxon>Bacillota</taxon>
        <taxon>Bacilli</taxon>
        <taxon>Bacillales</taxon>
        <taxon>Paenibacillaceae</taxon>
        <taxon>Paenibacillus</taxon>
    </lineage>
</organism>
<dbReference type="Gene3D" id="3.40.630.40">
    <property type="entry name" value="Zn-dependent exopeptidases"/>
    <property type="match status" value="1"/>
</dbReference>
<dbReference type="NCBIfam" id="TIGR02867">
    <property type="entry name" value="spore_II_P"/>
    <property type="match status" value="1"/>
</dbReference>
<dbReference type="EMBL" id="QTTN01000002">
    <property type="protein sequence ID" value="REE93084.1"/>
    <property type="molecule type" value="Genomic_DNA"/>
</dbReference>
<feature type="transmembrane region" description="Helical" evidence="2">
    <location>
        <begin position="20"/>
        <end position="47"/>
    </location>
</feature>
<dbReference type="InterPro" id="IPR010897">
    <property type="entry name" value="Spore_II_P"/>
</dbReference>
<dbReference type="Proteomes" id="UP000256304">
    <property type="component" value="Unassembled WGS sequence"/>
</dbReference>
<evidence type="ECO:0000256" key="1">
    <source>
        <dbReference type="SAM" id="MobiDB-lite"/>
    </source>
</evidence>
<dbReference type="OrthoDB" id="1633470at2"/>
<gene>
    <name evidence="3" type="ORF">A8990_102170</name>
</gene>
<evidence type="ECO:0000256" key="2">
    <source>
        <dbReference type="SAM" id="Phobius"/>
    </source>
</evidence>
<evidence type="ECO:0000313" key="3">
    <source>
        <dbReference type="EMBL" id="REE93084.1"/>
    </source>
</evidence>
<comment type="caution">
    <text evidence="3">The sequence shown here is derived from an EMBL/GenBank/DDBJ whole genome shotgun (WGS) entry which is preliminary data.</text>
</comment>
<keyword evidence="2" id="KW-1133">Transmembrane helix</keyword>
<protein>
    <submittedName>
        <fullName evidence="3">Stage II sporulation protein P</fullName>
    </submittedName>
</protein>
<feature type="region of interest" description="Disordered" evidence="1">
    <location>
        <begin position="128"/>
        <end position="242"/>
    </location>
</feature>
<keyword evidence="2" id="KW-0472">Membrane</keyword>
<keyword evidence="2" id="KW-0812">Transmembrane</keyword>
<dbReference type="AlphaFoldDB" id="A0A3D9SNH1"/>
<accession>A0A3D9SNH1</accession>
<evidence type="ECO:0000313" key="4">
    <source>
        <dbReference type="Proteomes" id="UP000256304"/>
    </source>
</evidence>
<reference evidence="3 4" key="1">
    <citation type="submission" date="2018-08" db="EMBL/GenBank/DDBJ databases">
        <title>Genomic Encyclopedia of Type Strains, Phase III (KMG-III): the genomes of soil and plant-associated and newly described type strains.</title>
        <authorList>
            <person name="Whitman W."/>
        </authorList>
    </citation>
    <scope>NUCLEOTIDE SEQUENCE [LARGE SCALE GENOMIC DNA]</scope>
    <source>
        <strain evidence="3 4">CGMCC 1.10966</strain>
    </source>
</reference>
<name>A0A3D9SNH1_9BACL</name>
<keyword evidence="4" id="KW-1185">Reference proteome</keyword>
<dbReference type="RefSeq" id="WP_116187536.1">
    <property type="nucleotide sequence ID" value="NZ_QTTN01000002.1"/>
</dbReference>
<proteinExistence type="predicted"/>